<reference evidence="2" key="1">
    <citation type="journal article" date="2023" name="G3 (Bethesda)">
        <title>Genome assembly and association tests identify interacting loci associated with vigor, precocity, and sex in interspecific pistachio rootstocks.</title>
        <authorList>
            <person name="Palmer W."/>
            <person name="Jacygrad E."/>
            <person name="Sagayaradj S."/>
            <person name="Cavanaugh K."/>
            <person name="Han R."/>
            <person name="Bertier L."/>
            <person name="Beede B."/>
            <person name="Kafkas S."/>
            <person name="Golino D."/>
            <person name="Preece J."/>
            <person name="Michelmore R."/>
        </authorList>
    </citation>
    <scope>NUCLEOTIDE SEQUENCE [LARGE SCALE GENOMIC DNA]</scope>
</reference>
<dbReference type="Proteomes" id="UP001163603">
    <property type="component" value="Chromosome 4"/>
</dbReference>
<proteinExistence type="predicted"/>
<comment type="caution">
    <text evidence="1">The sequence shown here is derived from an EMBL/GenBank/DDBJ whole genome shotgun (WGS) entry which is preliminary data.</text>
</comment>
<keyword evidence="2" id="KW-1185">Reference proteome</keyword>
<accession>A0ACC0Z1R4</accession>
<protein>
    <submittedName>
        <fullName evidence="1">Uncharacterized protein</fullName>
    </submittedName>
</protein>
<gene>
    <name evidence="1" type="ORF">Pint_19174</name>
</gene>
<sequence length="46" mass="5294">MCLPFWQVAPHKKVRKVVFTNSIPRSAAGKILRRELRNSLTSTSRL</sequence>
<name>A0ACC0Z1R4_9ROSI</name>
<evidence type="ECO:0000313" key="1">
    <source>
        <dbReference type="EMBL" id="KAJ0043595.1"/>
    </source>
</evidence>
<evidence type="ECO:0000313" key="2">
    <source>
        <dbReference type="Proteomes" id="UP001163603"/>
    </source>
</evidence>
<organism evidence="1 2">
    <name type="scientific">Pistacia integerrima</name>
    <dbReference type="NCBI Taxonomy" id="434235"/>
    <lineage>
        <taxon>Eukaryota</taxon>
        <taxon>Viridiplantae</taxon>
        <taxon>Streptophyta</taxon>
        <taxon>Embryophyta</taxon>
        <taxon>Tracheophyta</taxon>
        <taxon>Spermatophyta</taxon>
        <taxon>Magnoliopsida</taxon>
        <taxon>eudicotyledons</taxon>
        <taxon>Gunneridae</taxon>
        <taxon>Pentapetalae</taxon>
        <taxon>rosids</taxon>
        <taxon>malvids</taxon>
        <taxon>Sapindales</taxon>
        <taxon>Anacardiaceae</taxon>
        <taxon>Pistacia</taxon>
    </lineage>
</organism>
<dbReference type="EMBL" id="CM047739">
    <property type="protein sequence ID" value="KAJ0043595.1"/>
    <property type="molecule type" value="Genomic_DNA"/>
</dbReference>